<dbReference type="PANTHER" id="PTHR42973">
    <property type="entry name" value="BINDING OXIDOREDUCTASE, PUTATIVE (AFU_ORTHOLOGUE AFUA_1G17690)-RELATED"/>
    <property type="match status" value="1"/>
</dbReference>
<dbReference type="PANTHER" id="PTHR42973:SF39">
    <property type="entry name" value="FAD-BINDING PCMH-TYPE DOMAIN-CONTAINING PROTEIN"/>
    <property type="match status" value="1"/>
</dbReference>
<evidence type="ECO:0000256" key="5">
    <source>
        <dbReference type="ARBA" id="ARBA00023002"/>
    </source>
</evidence>
<dbReference type="Gene3D" id="3.40.462.20">
    <property type="match status" value="1"/>
</dbReference>
<dbReference type="PROSITE" id="PS51318">
    <property type="entry name" value="TAT"/>
    <property type="match status" value="1"/>
</dbReference>
<keyword evidence="3" id="KW-0285">Flavoprotein</keyword>
<evidence type="ECO:0000256" key="4">
    <source>
        <dbReference type="ARBA" id="ARBA00022827"/>
    </source>
</evidence>
<dbReference type="InterPro" id="IPR050416">
    <property type="entry name" value="FAD-linked_Oxidoreductase"/>
</dbReference>
<dbReference type="PROSITE" id="PS51387">
    <property type="entry name" value="FAD_PCMH"/>
    <property type="match status" value="1"/>
</dbReference>
<protein>
    <submittedName>
        <fullName evidence="8">FAD-linked oxidase</fullName>
    </submittedName>
</protein>
<dbReference type="GO" id="GO:0016491">
    <property type="term" value="F:oxidoreductase activity"/>
    <property type="evidence" value="ECO:0007669"/>
    <property type="project" value="UniProtKB-KW"/>
</dbReference>
<keyword evidence="5" id="KW-0560">Oxidoreductase</keyword>
<sequence length="540" mass="58636">MAGRAGKFQHTRRSVLRGGLAATAAGIAVPAVGAVPAGADPGEAGCPHPPGPAKVGRDDPRYRSLASRGYNRRFVGRPEHVWVVGTTEHVVRAVQEAVDRGKRVTVRSGGHCFEDFAADPAVQVVIDTSAMTAVYYDPGRRAFAVEAGAPLGEVYRRLYLGWGVTIPAGWCPDVGAGGHVLGGGYGPLSRSMGLVVDHLHAVEVVVVDRAGRARSVVATREAADPNRDLWWAHTGGGGGNFGIVTRYWFRTPGARGDDPARLLPAPPPTVLSFTITWDWNKFDKASFARLVRNYGEWAERNSAPDSPSTRLYSEFQLNRRASGTIGMIGQVAAASGAERMLDGYLAAINHGVAVTPVRQVRNEPWLAAALAGPPGEPGPYWRLKAKSAYLRRRLSDRQTDVLYHHLTRTDYDYPGGLVNLCTFGGKVNTVAPDATATPHRDTVMKMLLINGWEASADDHRHSAWLRELYRDLYADTGGVPASGDGAFINYPDADLADPAWNRGAPWHTLYYGNNYARLQQVKAKWDPRNVFRHTLSVRPA</sequence>
<dbReference type="EMBL" id="BSRZ01000014">
    <property type="protein sequence ID" value="GLW66421.1"/>
    <property type="molecule type" value="Genomic_DNA"/>
</dbReference>
<dbReference type="InterPro" id="IPR006311">
    <property type="entry name" value="TAT_signal"/>
</dbReference>
<feature type="region of interest" description="Disordered" evidence="6">
    <location>
        <begin position="40"/>
        <end position="60"/>
    </location>
</feature>
<dbReference type="InterPro" id="IPR036318">
    <property type="entry name" value="FAD-bd_PCMH-like_sf"/>
</dbReference>
<dbReference type="GO" id="GO:0071949">
    <property type="term" value="F:FAD binding"/>
    <property type="evidence" value="ECO:0007669"/>
    <property type="project" value="InterPro"/>
</dbReference>
<evidence type="ECO:0000256" key="2">
    <source>
        <dbReference type="ARBA" id="ARBA00005466"/>
    </source>
</evidence>
<organism evidence="8 9">
    <name type="scientific">Actinomadura rubrobrunea</name>
    <dbReference type="NCBI Taxonomy" id="115335"/>
    <lineage>
        <taxon>Bacteria</taxon>
        <taxon>Bacillati</taxon>
        <taxon>Actinomycetota</taxon>
        <taxon>Actinomycetes</taxon>
        <taxon>Streptosporangiales</taxon>
        <taxon>Thermomonosporaceae</taxon>
        <taxon>Actinomadura</taxon>
    </lineage>
</organism>
<name>A0A9W6UW80_9ACTN</name>
<keyword evidence="4" id="KW-0274">FAD</keyword>
<feature type="domain" description="FAD-binding PCMH-type" evidence="7">
    <location>
        <begin position="74"/>
        <end position="254"/>
    </location>
</feature>
<dbReference type="InterPro" id="IPR012951">
    <property type="entry name" value="BBE"/>
</dbReference>
<evidence type="ECO:0000313" key="9">
    <source>
        <dbReference type="Proteomes" id="UP001165124"/>
    </source>
</evidence>
<dbReference type="InterPro" id="IPR006094">
    <property type="entry name" value="Oxid_FAD_bind_N"/>
</dbReference>
<reference evidence="8" key="1">
    <citation type="submission" date="2023-02" db="EMBL/GenBank/DDBJ databases">
        <title>Actinomadura rubrobrunea NBRC 14622.</title>
        <authorList>
            <person name="Ichikawa N."/>
            <person name="Sato H."/>
            <person name="Tonouchi N."/>
        </authorList>
    </citation>
    <scope>NUCLEOTIDE SEQUENCE</scope>
    <source>
        <strain evidence="8">NBRC 14622</strain>
    </source>
</reference>
<comment type="similarity">
    <text evidence="2">Belongs to the oxygen-dependent FAD-linked oxidoreductase family.</text>
</comment>
<evidence type="ECO:0000259" key="7">
    <source>
        <dbReference type="PROSITE" id="PS51387"/>
    </source>
</evidence>
<dbReference type="AlphaFoldDB" id="A0A9W6UW80"/>
<dbReference type="SUPFAM" id="SSF56176">
    <property type="entry name" value="FAD-binding/transporter-associated domain-like"/>
    <property type="match status" value="1"/>
</dbReference>
<evidence type="ECO:0000256" key="3">
    <source>
        <dbReference type="ARBA" id="ARBA00022630"/>
    </source>
</evidence>
<comment type="cofactor">
    <cofactor evidence="1">
        <name>FAD</name>
        <dbReference type="ChEBI" id="CHEBI:57692"/>
    </cofactor>
</comment>
<evidence type="ECO:0000256" key="1">
    <source>
        <dbReference type="ARBA" id="ARBA00001974"/>
    </source>
</evidence>
<proteinExistence type="inferred from homology"/>
<dbReference type="InterPro" id="IPR016166">
    <property type="entry name" value="FAD-bd_PCMH"/>
</dbReference>
<accession>A0A9W6UW80</accession>
<gene>
    <name evidence="8" type="ORF">Arub01_46650</name>
</gene>
<evidence type="ECO:0000313" key="8">
    <source>
        <dbReference type="EMBL" id="GLW66421.1"/>
    </source>
</evidence>
<keyword evidence="9" id="KW-1185">Reference proteome</keyword>
<dbReference type="Proteomes" id="UP001165124">
    <property type="component" value="Unassembled WGS sequence"/>
</dbReference>
<dbReference type="Gene3D" id="3.30.465.10">
    <property type="match status" value="1"/>
</dbReference>
<dbReference type="RefSeq" id="WP_067912593.1">
    <property type="nucleotide sequence ID" value="NZ_BSRZ01000014.1"/>
</dbReference>
<dbReference type="Pfam" id="PF08031">
    <property type="entry name" value="BBE"/>
    <property type="match status" value="1"/>
</dbReference>
<comment type="caution">
    <text evidence="8">The sequence shown here is derived from an EMBL/GenBank/DDBJ whole genome shotgun (WGS) entry which is preliminary data.</text>
</comment>
<dbReference type="Pfam" id="PF01565">
    <property type="entry name" value="FAD_binding_4"/>
    <property type="match status" value="1"/>
</dbReference>
<evidence type="ECO:0000256" key="6">
    <source>
        <dbReference type="SAM" id="MobiDB-lite"/>
    </source>
</evidence>
<dbReference type="InterPro" id="IPR016169">
    <property type="entry name" value="FAD-bd_PCMH_sub2"/>
</dbReference>